<evidence type="ECO:0000259" key="2">
    <source>
        <dbReference type="PROSITE" id="PS50995"/>
    </source>
</evidence>
<dbReference type="EMBL" id="CP006850">
    <property type="protein sequence ID" value="AHH19761.1"/>
    <property type="molecule type" value="Genomic_DNA"/>
</dbReference>
<organism evidence="3 4">
    <name type="scientific">Nocardia nova SH22a</name>
    <dbReference type="NCBI Taxonomy" id="1415166"/>
    <lineage>
        <taxon>Bacteria</taxon>
        <taxon>Bacillati</taxon>
        <taxon>Actinomycetota</taxon>
        <taxon>Actinomycetes</taxon>
        <taxon>Mycobacteriales</taxon>
        <taxon>Nocardiaceae</taxon>
        <taxon>Nocardia</taxon>
    </lineage>
</organism>
<dbReference type="SUPFAM" id="SSF46785">
    <property type="entry name" value="Winged helix' DNA-binding domain"/>
    <property type="match status" value="1"/>
</dbReference>
<dbReference type="eggNOG" id="COG1846">
    <property type="taxonomic scope" value="Bacteria"/>
</dbReference>
<accession>W5TR83</accession>
<dbReference type="STRING" id="1415166.NONO_c49770"/>
<evidence type="ECO:0000256" key="1">
    <source>
        <dbReference type="SAM" id="MobiDB-lite"/>
    </source>
</evidence>
<keyword evidence="4" id="KW-1185">Reference proteome</keyword>
<proteinExistence type="predicted"/>
<dbReference type="HOGENOM" id="CLU_083287_15_1_11"/>
<protein>
    <submittedName>
        <fullName evidence="3">Putative transcriptional regulator, MarR family</fullName>
    </submittedName>
</protein>
<dbReference type="PATRIC" id="fig|1415166.3.peg.5136"/>
<dbReference type="Pfam" id="PF12802">
    <property type="entry name" value="MarR_2"/>
    <property type="match status" value="1"/>
</dbReference>
<dbReference type="InterPro" id="IPR036388">
    <property type="entry name" value="WH-like_DNA-bd_sf"/>
</dbReference>
<dbReference type="InterPro" id="IPR052526">
    <property type="entry name" value="HTH-type_Bedaq_tolerance"/>
</dbReference>
<feature type="domain" description="HTH marR-type" evidence="2">
    <location>
        <begin position="40"/>
        <end position="174"/>
    </location>
</feature>
<dbReference type="PANTHER" id="PTHR39515:SF2">
    <property type="entry name" value="HTH-TYPE TRANSCRIPTIONAL REGULATOR RV0880"/>
    <property type="match status" value="1"/>
</dbReference>
<dbReference type="CDD" id="cd00090">
    <property type="entry name" value="HTH_ARSR"/>
    <property type="match status" value="1"/>
</dbReference>
<sequence>MCAAVSDDFDDPGVTQQEADFPAPGRARLRLPTTTGTIPPTAVLAARLRMSLALVLRRTREEAAGSGVSPTQLSILGRLERRPGMTATDLAAAEGLRPQSVRNLIDELRDEGFIDGVRDSSDARRVNLTLTERGRDFVHGLRHPGEPVLARLLVDSFDENEIRTLTAAVTLLERLAYAPTPAS</sequence>
<dbReference type="KEGG" id="nno:NONO_c49770"/>
<dbReference type="AlphaFoldDB" id="W5TR83"/>
<evidence type="ECO:0000313" key="4">
    <source>
        <dbReference type="Proteomes" id="UP000019150"/>
    </source>
</evidence>
<name>W5TR83_9NOCA</name>
<dbReference type="Proteomes" id="UP000019150">
    <property type="component" value="Chromosome"/>
</dbReference>
<dbReference type="PROSITE" id="PS50995">
    <property type="entry name" value="HTH_MARR_2"/>
    <property type="match status" value="1"/>
</dbReference>
<dbReference type="Gene3D" id="1.10.10.10">
    <property type="entry name" value="Winged helix-like DNA-binding domain superfamily/Winged helix DNA-binding domain"/>
    <property type="match status" value="1"/>
</dbReference>
<evidence type="ECO:0000313" key="3">
    <source>
        <dbReference type="EMBL" id="AHH19761.1"/>
    </source>
</evidence>
<dbReference type="InterPro" id="IPR011991">
    <property type="entry name" value="ArsR-like_HTH"/>
</dbReference>
<dbReference type="InterPro" id="IPR036390">
    <property type="entry name" value="WH_DNA-bd_sf"/>
</dbReference>
<gene>
    <name evidence="3" type="ORF">NONO_c49770</name>
</gene>
<reference evidence="3 4" key="1">
    <citation type="journal article" date="2014" name="Appl. Environ. Microbiol.">
        <title>Insights into the Microbial Degradation of Rubber and Gutta-Percha by Analysis of the Complete Genome of Nocardia nova SH22a.</title>
        <authorList>
            <person name="Luo Q."/>
            <person name="Hiessl S."/>
            <person name="Poehlein A."/>
            <person name="Daniel R."/>
            <person name="Steinbuchel A."/>
        </authorList>
    </citation>
    <scope>NUCLEOTIDE SEQUENCE [LARGE SCALE GENOMIC DNA]</scope>
    <source>
        <strain evidence="3">SH22a</strain>
    </source>
</reference>
<dbReference type="SMART" id="SM00347">
    <property type="entry name" value="HTH_MARR"/>
    <property type="match status" value="1"/>
</dbReference>
<dbReference type="GO" id="GO:0003700">
    <property type="term" value="F:DNA-binding transcription factor activity"/>
    <property type="evidence" value="ECO:0007669"/>
    <property type="project" value="InterPro"/>
</dbReference>
<dbReference type="InterPro" id="IPR000835">
    <property type="entry name" value="HTH_MarR-typ"/>
</dbReference>
<dbReference type="PANTHER" id="PTHR39515">
    <property type="entry name" value="CONSERVED PROTEIN"/>
    <property type="match status" value="1"/>
</dbReference>
<feature type="region of interest" description="Disordered" evidence="1">
    <location>
        <begin position="1"/>
        <end position="34"/>
    </location>
</feature>